<keyword evidence="1" id="KW-0732">Signal</keyword>
<dbReference type="Gene3D" id="3.30.1120.110">
    <property type="match status" value="1"/>
</dbReference>
<evidence type="ECO:0000259" key="2">
    <source>
        <dbReference type="Pfam" id="PF12979"/>
    </source>
</evidence>
<keyword evidence="5" id="KW-1185">Reference proteome</keyword>
<evidence type="ECO:0008006" key="6">
    <source>
        <dbReference type="Google" id="ProtNLM"/>
    </source>
</evidence>
<evidence type="ECO:0000313" key="5">
    <source>
        <dbReference type="Proteomes" id="UP000320300"/>
    </source>
</evidence>
<name>A0A521CSS4_9SPHI</name>
<dbReference type="EMBL" id="FXTN01000004">
    <property type="protein sequence ID" value="SMO62524.1"/>
    <property type="molecule type" value="Genomic_DNA"/>
</dbReference>
<sequence length="456" mass="51802">MKLRLLFPCLSLITSMSLFTLSLQAQPNTTSKALTLMGNRFLTFNTVIRVNQIEVSRARNVGEDERALHTPARVIAFRNAVAEGFPGGKMTWSFSWLALNDTSAAYREIRKLIVGYHYQYGDEITFIPGAYFANAYNTTEQVNKDLHDALQLITKIVGKGYRPQSIVAGFMSAKNQQYLAEKEDIHVCQGNIWSQFSIDNQDGDGAVVYPFYPSKEHFCKPAQNKSDFIDCVNLDGWTVDFLAARRQGFAGGFNSRMGVGPIETLGRYGNEKGLREMMHSTAIHYDKGFELNGFGWVTNCWELSLPYDPSLLKNWLLAIRERWPEVKMINQGEFGLIWRAQYKSNSFNYRFVERGSGIGGSDANNEISWYMNKDFRLALLRDWQKNTPAKVIDFTRYDVKASEPTQMTRKWSLLGEINQKQSRPQDKPVSIDSLSGKSRAVIAKRCSNLITNVPGY</sequence>
<feature type="signal peptide" evidence="1">
    <location>
        <begin position="1"/>
        <end position="25"/>
    </location>
</feature>
<gene>
    <name evidence="4" type="ORF">SAMN06265348_104179</name>
</gene>
<accession>A0A521CSS4</accession>
<reference evidence="4 5" key="1">
    <citation type="submission" date="2017-05" db="EMBL/GenBank/DDBJ databases">
        <authorList>
            <person name="Varghese N."/>
            <person name="Submissions S."/>
        </authorList>
    </citation>
    <scope>NUCLEOTIDE SEQUENCE [LARGE SCALE GENOMIC DNA]</scope>
    <source>
        <strain evidence="4 5">DSM 19036</strain>
    </source>
</reference>
<dbReference type="OrthoDB" id="1090079at2"/>
<feature type="domain" description="DUF3864" evidence="3">
    <location>
        <begin position="376"/>
        <end position="445"/>
    </location>
</feature>
<evidence type="ECO:0000259" key="3">
    <source>
        <dbReference type="Pfam" id="PF12980"/>
    </source>
</evidence>
<dbReference type="Proteomes" id="UP000320300">
    <property type="component" value="Unassembled WGS sequence"/>
</dbReference>
<dbReference type="RefSeq" id="WP_142527883.1">
    <property type="nucleotide sequence ID" value="NZ_CBCSJO010000001.1"/>
</dbReference>
<evidence type="ECO:0000313" key="4">
    <source>
        <dbReference type="EMBL" id="SMO62524.1"/>
    </source>
</evidence>
<evidence type="ECO:0000256" key="1">
    <source>
        <dbReference type="SAM" id="SignalP"/>
    </source>
</evidence>
<dbReference type="Gene3D" id="3.20.20.510">
    <property type="entry name" value="Uncharacterised protein PF12979, DUF3863"/>
    <property type="match status" value="1"/>
</dbReference>
<dbReference type="InterPro" id="IPR024335">
    <property type="entry name" value="DUF3864"/>
</dbReference>
<feature type="chain" id="PRO_5021913071" description="DUF3863 domain-containing protein" evidence="1">
    <location>
        <begin position="26"/>
        <end position="456"/>
    </location>
</feature>
<feature type="domain" description="DUF3863" evidence="2">
    <location>
        <begin position="34"/>
        <end position="371"/>
    </location>
</feature>
<proteinExistence type="predicted"/>
<dbReference type="AlphaFoldDB" id="A0A521CSS4"/>
<dbReference type="Pfam" id="PF12980">
    <property type="entry name" value="DUF3864"/>
    <property type="match status" value="1"/>
</dbReference>
<organism evidence="4 5">
    <name type="scientific">Pedobacter westerhofensis</name>
    <dbReference type="NCBI Taxonomy" id="425512"/>
    <lineage>
        <taxon>Bacteria</taxon>
        <taxon>Pseudomonadati</taxon>
        <taxon>Bacteroidota</taxon>
        <taxon>Sphingobacteriia</taxon>
        <taxon>Sphingobacteriales</taxon>
        <taxon>Sphingobacteriaceae</taxon>
        <taxon>Pedobacter</taxon>
    </lineage>
</organism>
<dbReference type="InterPro" id="IPR024334">
    <property type="entry name" value="DUF3863"/>
</dbReference>
<dbReference type="Pfam" id="PF12979">
    <property type="entry name" value="DUF3863"/>
    <property type="match status" value="1"/>
</dbReference>
<protein>
    <recommendedName>
        <fullName evidence="6">DUF3863 domain-containing protein</fullName>
    </recommendedName>
</protein>